<sequence length="195" mass="21902">MWTTVCNRLIGFVFTARERRIWLKRKLAGLAGPQVGAVDHLTIPVRDLQLAQRFYCGILGADYFMKVDDDTLRRYGRPPAPNNGEGAHHISVFLGGKTRVDLFLQHTGQPSSTVGHPHIAFHVPPRHLLKWKARIEAHGIPTEGPLQLGPPGQASLYFNDPFGNHLELTCFGFSKMVSIRPPVPERLTWDAIQLR</sequence>
<keyword evidence="2" id="KW-0456">Lyase</keyword>
<dbReference type="GO" id="GO:0051213">
    <property type="term" value="F:dioxygenase activity"/>
    <property type="evidence" value="ECO:0007669"/>
    <property type="project" value="UniProtKB-KW"/>
</dbReference>
<dbReference type="GO" id="GO:0016829">
    <property type="term" value="F:lyase activity"/>
    <property type="evidence" value="ECO:0007669"/>
    <property type="project" value="UniProtKB-KW"/>
</dbReference>
<dbReference type="SUPFAM" id="SSF54593">
    <property type="entry name" value="Glyoxalase/Bleomycin resistance protein/Dihydroxybiphenyl dioxygenase"/>
    <property type="match status" value="1"/>
</dbReference>
<keyword evidence="2" id="KW-0560">Oxidoreductase</keyword>
<dbReference type="InterPro" id="IPR050383">
    <property type="entry name" value="GlyoxalaseI/FosfomycinResist"/>
</dbReference>
<gene>
    <name evidence="2" type="ORF">HDG41_003725</name>
</gene>
<proteinExistence type="predicted"/>
<feature type="domain" description="VOC" evidence="1">
    <location>
        <begin position="37"/>
        <end position="171"/>
    </location>
</feature>
<evidence type="ECO:0000313" key="2">
    <source>
        <dbReference type="EMBL" id="MBB5401642.1"/>
    </source>
</evidence>
<evidence type="ECO:0000313" key="3">
    <source>
        <dbReference type="Proteomes" id="UP000592820"/>
    </source>
</evidence>
<accession>A0A7W8P697</accession>
<dbReference type="Proteomes" id="UP000592820">
    <property type="component" value="Unassembled WGS sequence"/>
</dbReference>
<dbReference type="Gene3D" id="3.10.180.10">
    <property type="entry name" value="2,3-Dihydroxybiphenyl 1,2-Dioxygenase, domain 1"/>
    <property type="match status" value="1"/>
</dbReference>
<dbReference type="EMBL" id="JACHDE010000006">
    <property type="protein sequence ID" value="MBB5401642.1"/>
    <property type="molecule type" value="Genomic_DNA"/>
</dbReference>
<dbReference type="RefSeq" id="WP_184226713.1">
    <property type="nucleotide sequence ID" value="NZ_JACHDE010000006.1"/>
</dbReference>
<protein>
    <submittedName>
        <fullName evidence="2">Catechol 2,3-dioxygenase-like lactoylglutathione lyase family enzyme</fullName>
    </submittedName>
</protein>
<dbReference type="AlphaFoldDB" id="A0A7W8P697"/>
<reference evidence="2 3" key="1">
    <citation type="submission" date="2020-08" db="EMBL/GenBank/DDBJ databases">
        <title>Genomic Encyclopedia of Type Strains, Phase IV (KMG-V): Genome sequencing to study the core and pangenomes of soil and plant-associated prokaryotes.</title>
        <authorList>
            <person name="Whitman W."/>
        </authorList>
    </citation>
    <scope>NUCLEOTIDE SEQUENCE [LARGE SCALE GENOMIC DNA]</scope>
    <source>
        <strain evidence="2 3">JPY162</strain>
    </source>
</reference>
<comment type="caution">
    <text evidence="2">The sequence shown here is derived from an EMBL/GenBank/DDBJ whole genome shotgun (WGS) entry which is preliminary data.</text>
</comment>
<evidence type="ECO:0000259" key="1">
    <source>
        <dbReference type="PROSITE" id="PS51819"/>
    </source>
</evidence>
<dbReference type="Pfam" id="PF00903">
    <property type="entry name" value="Glyoxalase"/>
    <property type="match status" value="1"/>
</dbReference>
<name>A0A7W8P697_9BURK</name>
<keyword evidence="2" id="KW-0223">Dioxygenase</keyword>
<dbReference type="InterPro" id="IPR029068">
    <property type="entry name" value="Glyas_Bleomycin-R_OHBP_Dase"/>
</dbReference>
<dbReference type="PANTHER" id="PTHR21366:SF31">
    <property type="entry name" value="METALLOTHIOL TRANSFERASE FOSB"/>
    <property type="match status" value="1"/>
</dbReference>
<organism evidence="2 3">
    <name type="scientific">Paraburkholderia youngii</name>
    <dbReference type="NCBI Taxonomy" id="2782701"/>
    <lineage>
        <taxon>Bacteria</taxon>
        <taxon>Pseudomonadati</taxon>
        <taxon>Pseudomonadota</taxon>
        <taxon>Betaproteobacteria</taxon>
        <taxon>Burkholderiales</taxon>
        <taxon>Burkholderiaceae</taxon>
        <taxon>Paraburkholderia</taxon>
    </lineage>
</organism>
<dbReference type="InterPro" id="IPR004360">
    <property type="entry name" value="Glyas_Fos-R_dOase_dom"/>
</dbReference>
<dbReference type="InterPro" id="IPR037523">
    <property type="entry name" value="VOC_core"/>
</dbReference>
<dbReference type="PROSITE" id="PS51819">
    <property type="entry name" value="VOC"/>
    <property type="match status" value="1"/>
</dbReference>
<dbReference type="PANTHER" id="PTHR21366">
    <property type="entry name" value="GLYOXALASE FAMILY PROTEIN"/>
    <property type="match status" value="1"/>
</dbReference>